<comment type="caution">
    <text evidence="10">The sequence shown here is derived from an EMBL/GenBank/DDBJ whole genome shotgun (WGS) entry which is preliminary data.</text>
</comment>
<dbReference type="Proteomes" id="UP001306592">
    <property type="component" value="Unassembled WGS sequence"/>
</dbReference>
<dbReference type="PIRSF" id="PIRSF000897">
    <property type="entry name" value="Acid_Ptase_ClsA"/>
    <property type="match status" value="1"/>
</dbReference>
<sequence length="235" mass="25537">MLGGALLTALCAQADNTSVTPFHTAAQAVDSQYYLPPPPKEGSSAYSYDKAAYEKGYALKGSPRWQQATQDANLHVENIAKIFSPVLGVTISASETPATWNMLQNLLILGGAYAPDGAKNYYMRTRPFVVFNHHTCQPADEPALRKNGSYPSGHTTYGTLLALVLSQAKPERAKELAERAWEFGQSRVICGAHWQSDVNAGRYVGAVEYARLQTVPAFLEQEKQVKAELNAGSGQ</sequence>
<dbReference type="Pfam" id="PF01569">
    <property type="entry name" value="PAP2"/>
    <property type="match status" value="1"/>
</dbReference>
<dbReference type="SUPFAM" id="SSF48317">
    <property type="entry name" value="Acid phosphatase/Vanadium-dependent haloperoxidase"/>
    <property type="match status" value="1"/>
</dbReference>
<keyword evidence="7 8" id="KW-0378">Hydrolase</keyword>
<dbReference type="PROSITE" id="PS01157">
    <property type="entry name" value="ACID_PHOSPH_CL_A"/>
    <property type="match status" value="1"/>
</dbReference>
<dbReference type="InterPro" id="IPR018296">
    <property type="entry name" value="Acid_Pase_classA_bac_CS"/>
</dbReference>
<accession>A0ABU8DCD1</accession>
<dbReference type="InterPro" id="IPR001011">
    <property type="entry name" value="Acid_Pase_classA_bac"/>
</dbReference>
<name>A0ABU8DCD1_ERWAP</name>
<evidence type="ECO:0000259" key="9">
    <source>
        <dbReference type="SMART" id="SM00014"/>
    </source>
</evidence>
<proteinExistence type="inferred from homology"/>
<dbReference type="RefSeq" id="WP_062818109.1">
    <property type="nucleotide sequence ID" value="NZ_CAKKMT010000016.1"/>
</dbReference>
<evidence type="ECO:0000256" key="6">
    <source>
        <dbReference type="ARBA" id="ARBA00022764"/>
    </source>
</evidence>
<gene>
    <name evidence="10" type="ORF">V8N49_05780</name>
</gene>
<feature type="domain" description="Phosphatidic acid phosphatase type 2/haloperoxidase" evidence="9">
    <location>
        <begin position="101"/>
        <end position="213"/>
    </location>
</feature>
<evidence type="ECO:0000256" key="8">
    <source>
        <dbReference type="PIRNR" id="PIRNR000897"/>
    </source>
</evidence>
<dbReference type="EC" id="3.1.3.2" evidence="4 8"/>
<comment type="similarity">
    <text evidence="3 8">Belongs to the class A bacterial acid phosphatase family.</text>
</comment>
<evidence type="ECO:0000256" key="5">
    <source>
        <dbReference type="ARBA" id="ARBA00022729"/>
    </source>
</evidence>
<dbReference type="Gene3D" id="1.20.144.10">
    <property type="entry name" value="Phosphatidic acid phosphatase type 2/haloperoxidase"/>
    <property type="match status" value="1"/>
</dbReference>
<dbReference type="GeneID" id="89473554"/>
<protein>
    <recommendedName>
        <fullName evidence="4 8">Acid phosphatase</fullName>
        <ecNumber evidence="4 8">3.1.3.2</ecNumber>
    </recommendedName>
</protein>
<evidence type="ECO:0000313" key="11">
    <source>
        <dbReference type="Proteomes" id="UP001306592"/>
    </source>
</evidence>
<evidence type="ECO:0000256" key="4">
    <source>
        <dbReference type="ARBA" id="ARBA00012646"/>
    </source>
</evidence>
<dbReference type="PRINTS" id="PR00483">
    <property type="entry name" value="BACPHPHTASE"/>
</dbReference>
<organism evidence="10 11">
    <name type="scientific">Erwinia aphidicola</name>
    <dbReference type="NCBI Taxonomy" id="68334"/>
    <lineage>
        <taxon>Bacteria</taxon>
        <taxon>Pseudomonadati</taxon>
        <taxon>Pseudomonadota</taxon>
        <taxon>Gammaproteobacteria</taxon>
        <taxon>Enterobacterales</taxon>
        <taxon>Erwiniaceae</taxon>
        <taxon>Erwinia</taxon>
    </lineage>
</organism>
<evidence type="ECO:0000256" key="3">
    <source>
        <dbReference type="ARBA" id="ARBA00009017"/>
    </source>
</evidence>
<evidence type="ECO:0000256" key="7">
    <source>
        <dbReference type="ARBA" id="ARBA00022801"/>
    </source>
</evidence>
<dbReference type="InterPro" id="IPR000326">
    <property type="entry name" value="PAP2/HPO"/>
</dbReference>
<dbReference type="CDD" id="cd03397">
    <property type="entry name" value="PAP2_acid_phosphatase"/>
    <property type="match status" value="1"/>
</dbReference>
<reference evidence="10 11" key="1">
    <citation type="submission" date="2024-02" db="EMBL/GenBank/DDBJ databases">
        <title>First report Erwinia aphidicola in onion in Chile.</title>
        <authorList>
            <person name="Valenzuela M."/>
            <person name="Pena M."/>
            <person name="Dutta B."/>
        </authorList>
    </citation>
    <scope>NUCLEOTIDE SEQUENCE [LARGE SCALE GENOMIC DNA]</scope>
    <source>
        <strain evidence="10 11">QCJ3A</strain>
    </source>
</reference>
<dbReference type="EMBL" id="JBANEI010000002">
    <property type="protein sequence ID" value="MEI2681168.1"/>
    <property type="molecule type" value="Genomic_DNA"/>
</dbReference>
<keyword evidence="6" id="KW-0574">Periplasm</keyword>
<comment type="catalytic activity">
    <reaction evidence="1 8">
        <text>a phosphate monoester + H2O = an alcohol + phosphate</text>
        <dbReference type="Rhea" id="RHEA:15017"/>
        <dbReference type="ChEBI" id="CHEBI:15377"/>
        <dbReference type="ChEBI" id="CHEBI:30879"/>
        <dbReference type="ChEBI" id="CHEBI:43474"/>
        <dbReference type="ChEBI" id="CHEBI:67140"/>
        <dbReference type="EC" id="3.1.3.2"/>
    </reaction>
</comment>
<evidence type="ECO:0000313" key="10">
    <source>
        <dbReference type="EMBL" id="MEI2681168.1"/>
    </source>
</evidence>
<keyword evidence="5" id="KW-0732">Signal</keyword>
<comment type="subcellular location">
    <subcellularLocation>
        <location evidence="2">Periplasm</location>
    </subcellularLocation>
</comment>
<evidence type="ECO:0000256" key="1">
    <source>
        <dbReference type="ARBA" id="ARBA00000032"/>
    </source>
</evidence>
<dbReference type="InterPro" id="IPR036938">
    <property type="entry name" value="PAP2/HPO_sf"/>
</dbReference>
<keyword evidence="11" id="KW-1185">Reference proteome</keyword>
<evidence type="ECO:0000256" key="2">
    <source>
        <dbReference type="ARBA" id="ARBA00004418"/>
    </source>
</evidence>
<dbReference type="SMART" id="SM00014">
    <property type="entry name" value="acidPPc"/>
    <property type="match status" value="1"/>
</dbReference>